<dbReference type="PANTHER" id="PTHR17630:SF44">
    <property type="entry name" value="PROTEIN AIM2"/>
    <property type="match status" value="1"/>
</dbReference>
<evidence type="ECO:0000313" key="2">
    <source>
        <dbReference type="EMBL" id="GJE91315.1"/>
    </source>
</evidence>
<dbReference type="Proteomes" id="UP000703269">
    <property type="component" value="Unassembled WGS sequence"/>
</dbReference>
<dbReference type="EMBL" id="BPQB01000020">
    <property type="protein sequence ID" value="GJE91315.1"/>
    <property type="molecule type" value="Genomic_DNA"/>
</dbReference>
<dbReference type="OrthoDB" id="17560at2759"/>
<dbReference type="InterPro" id="IPR002925">
    <property type="entry name" value="Dienelactn_hydro"/>
</dbReference>
<dbReference type="Pfam" id="PF01738">
    <property type="entry name" value="DLH"/>
    <property type="match status" value="1"/>
</dbReference>
<sequence>MSFCADCTKGFKHEGTPEGKIEEIGGIECYVATPEGDYPKDAVVLYLTDVFGIDLVNNKLNADQFARNGLRTVVPQLFQEAVPESAFNPGSTFNIMEWFPRNGISYSEPRVRKVLAALKAEGVTKVGVTGYCYGARSGFNLAFENEITALAVSHPSLLEVPKDMETLKEKSNVPVLINSCPVDEQFPVEKALATDELLGNGQYKPGYERVHWEGCVHGFAVRGDISDPKVKAGKEGAFQSTCEWFHKHLLGKQ</sequence>
<comment type="caution">
    <text evidence="2">The sequence shown here is derived from an EMBL/GenBank/DDBJ whole genome shotgun (WGS) entry which is preliminary data.</text>
</comment>
<dbReference type="AlphaFoldDB" id="A0A9P3LDJ1"/>
<dbReference type="PANTHER" id="PTHR17630">
    <property type="entry name" value="DIENELACTONE HYDROLASE"/>
    <property type="match status" value="1"/>
</dbReference>
<keyword evidence="2" id="KW-0378">Hydrolase</keyword>
<name>A0A9P3LDJ1_9APHY</name>
<keyword evidence="3" id="KW-1185">Reference proteome</keyword>
<evidence type="ECO:0000259" key="1">
    <source>
        <dbReference type="Pfam" id="PF01738"/>
    </source>
</evidence>
<organism evidence="2 3">
    <name type="scientific">Phanerochaete sordida</name>
    <dbReference type="NCBI Taxonomy" id="48140"/>
    <lineage>
        <taxon>Eukaryota</taxon>
        <taxon>Fungi</taxon>
        <taxon>Dikarya</taxon>
        <taxon>Basidiomycota</taxon>
        <taxon>Agaricomycotina</taxon>
        <taxon>Agaricomycetes</taxon>
        <taxon>Polyporales</taxon>
        <taxon>Phanerochaetaceae</taxon>
        <taxon>Phanerochaete</taxon>
    </lineage>
</organism>
<gene>
    <name evidence="2" type="ORF">PsYK624_074640</name>
</gene>
<feature type="domain" description="Dienelactone hydrolase" evidence="1">
    <location>
        <begin position="27"/>
        <end position="248"/>
    </location>
</feature>
<accession>A0A9P3LDJ1</accession>
<dbReference type="Gene3D" id="3.40.50.1820">
    <property type="entry name" value="alpha/beta hydrolase"/>
    <property type="match status" value="1"/>
</dbReference>
<proteinExistence type="predicted"/>
<protein>
    <submittedName>
        <fullName evidence="2">Dienelactone hydrolase endo-1,3,1,4-beta-D-glucanase</fullName>
    </submittedName>
</protein>
<reference evidence="2 3" key="1">
    <citation type="submission" date="2021-08" db="EMBL/GenBank/DDBJ databases">
        <title>Draft Genome Sequence of Phanerochaete sordida strain YK-624.</title>
        <authorList>
            <person name="Mori T."/>
            <person name="Dohra H."/>
            <person name="Suzuki T."/>
            <person name="Kawagishi H."/>
            <person name="Hirai H."/>
        </authorList>
    </citation>
    <scope>NUCLEOTIDE SEQUENCE [LARGE SCALE GENOMIC DNA]</scope>
    <source>
        <strain evidence="2 3">YK-624</strain>
    </source>
</reference>
<dbReference type="SUPFAM" id="SSF53474">
    <property type="entry name" value="alpha/beta-Hydrolases"/>
    <property type="match status" value="1"/>
</dbReference>
<dbReference type="InterPro" id="IPR029058">
    <property type="entry name" value="AB_hydrolase_fold"/>
</dbReference>
<evidence type="ECO:0000313" key="3">
    <source>
        <dbReference type="Proteomes" id="UP000703269"/>
    </source>
</evidence>
<dbReference type="GO" id="GO:0016787">
    <property type="term" value="F:hydrolase activity"/>
    <property type="evidence" value="ECO:0007669"/>
    <property type="project" value="UniProtKB-KW"/>
</dbReference>